<sequence>MTNFLKNTGIMLLIILLLFGYSNAAANETQNIKNLKLPDYGPHIFKEVQNEPEFISVRGKMPTIIDNKEKLEWTDKLVQCSINNKEMDKYYSASGGPVLSFGTSINGYLEVGCNSATPEQINESVINEIYQVIDEQCEKEGVADVPVVFIWTEMATEETPGFASIMLILSMLLLVKIRK</sequence>
<protein>
    <submittedName>
        <fullName evidence="1">Uncharacterized protein</fullName>
    </submittedName>
</protein>
<keyword evidence="2" id="KW-1185">Reference proteome</keyword>
<evidence type="ECO:0000313" key="1">
    <source>
        <dbReference type="EMBL" id="MCM1986332.1"/>
    </source>
</evidence>
<dbReference type="RefSeq" id="WP_250867715.1">
    <property type="nucleotide sequence ID" value="NZ_JAGSOI010000013.1"/>
</dbReference>
<organism evidence="1 2">
    <name type="scientific">Methanococcoides seepicolus</name>
    <dbReference type="NCBI Taxonomy" id="2828780"/>
    <lineage>
        <taxon>Archaea</taxon>
        <taxon>Methanobacteriati</taxon>
        <taxon>Methanobacteriota</taxon>
        <taxon>Stenosarchaea group</taxon>
        <taxon>Methanomicrobia</taxon>
        <taxon>Methanosarcinales</taxon>
        <taxon>Methanosarcinaceae</taxon>
        <taxon>Methanococcoides</taxon>
    </lineage>
</organism>
<reference evidence="1" key="2">
    <citation type="submission" date="2021-04" db="EMBL/GenBank/DDBJ databases">
        <authorList>
            <person name="Dong X."/>
        </authorList>
    </citation>
    <scope>NUCLEOTIDE SEQUENCE</scope>
    <source>
        <strain evidence="1">LLY</strain>
    </source>
</reference>
<dbReference type="AlphaFoldDB" id="A0A9E4ZEQ7"/>
<dbReference type="EMBL" id="JAGSOI010000013">
    <property type="protein sequence ID" value="MCM1986332.1"/>
    <property type="molecule type" value="Genomic_DNA"/>
</dbReference>
<evidence type="ECO:0000313" key="2">
    <source>
        <dbReference type="Proteomes" id="UP001056766"/>
    </source>
</evidence>
<gene>
    <name evidence="1" type="ORF">KDK67_04845</name>
</gene>
<name>A0A9E4ZEQ7_9EURY</name>
<comment type="caution">
    <text evidence="1">The sequence shown here is derived from an EMBL/GenBank/DDBJ whole genome shotgun (WGS) entry which is preliminary data.</text>
</comment>
<dbReference type="Proteomes" id="UP001056766">
    <property type="component" value="Unassembled WGS sequence"/>
</dbReference>
<accession>A0A9E4ZEQ7</accession>
<proteinExistence type="predicted"/>
<reference evidence="1" key="1">
    <citation type="journal article" date="2021" name="mSystems">
        <title>Bacteria and Archaea Synergistically Convert Glycine Betaine to Biogenic Methane in the Formosa Cold Seep of the South China Sea.</title>
        <authorList>
            <person name="Li L."/>
            <person name="Zhang W."/>
            <person name="Zhang S."/>
            <person name="Song L."/>
            <person name="Sun Q."/>
            <person name="Zhang H."/>
            <person name="Xiang H."/>
            <person name="Dong X."/>
        </authorList>
    </citation>
    <scope>NUCLEOTIDE SEQUENCE</scope>
    <source>
        <strain evidence="1">LLY</strain>
    </source>
</reference>